<dbReference type="GO" id="GO:0005829">
    <property type="term" value="C:cytosol"/>
    <property type="evidence" value="ECO:0007669"/>
    <property type="project" value="TreeGrafter"/>
</dbReference>
<dbReference type="GO" id="GO:0002949">
    <property type="term" value="P:tRNA threonylcarbamoyladenosine modification"/>
    <property type="evidence" value="ECO:0007669"/>
    <property type="project" value="TreeGrafter"/>
</dbReference>
<reference evidence="6 7" key="1">
    <citation type="submission" date="2015-07" db="EMBL/GenBank/DDBJ databases">
        <title>The genome of Dufourea novaeangliae.</title>
        <authorList>
            <person name="Pan H."/>
            <person name="Kapheim K."/>
        </authorList>
    </citation>
    <scope>NUCLEOTIDE SEQUENCE [LARGE SCALE GENOMIC DNA]</scope>
    <source>
        <strain evidence="6">0120121106</strain>
        <tissue evidence="6">Whole body</tissue>
    </source>
</reference>
<dbReference type="Pfam" id="PF08617">
    <property type="entry name" value="CGI-121"/>
    <property type="match status" value="1"/>
</dbReference>
<dbReference type="Gene3D" id="3.30.2380.10">
    <property type="entry name" value="CGI121/TPRKB"/>
    <property type="match status" value="1"/>
</dbReference>
<keyword evidence="3" id="KW-0819">tRNA processing</keyword>
<evidence type="ECO:0000256" key="3">
    <source>
        <dbReference type="ARBA" id="ARBA00022694"/>
    </source>
</evidence>
<dbReference type="PANTHER" id="PTHR15840">
    <property type="entry name" value="CGI-121 FAMILY MEMBER"/>
    <property type="match status" value="1"/>
</dbReference>
<evidence type="ECO:0000313" key="6">
    <source>
        <dbReference type="EMBL" id="KZC07240.1"/>
    </source>
</evidence>
<dbReference type="GO" id="GO:0000408">
    <property type="term" value="C:EKC/KEOPS complex"/>
    <property type="evidence" value="ECO:0007669"/>
    <property type="project" value="TreeGrafter"/>
</dbReference>
<dbReference type="GO" id="GO:0005634">
    <property type="term" value="C:nucleus"/>
    <property type="evidence" value="ECO:0007669"/>
    <property type="project" value="UniProtKB-SubCell"/>
</dbReference>
<comment type="similarity">
    <text evidence="2 5">Belongs to the CGI121/TPRKB family.</text>
</comment>
<dbReference type="InterPro" id="IPR036504">
    <property type="entry name" value="CGI121/TPRKB_sf"/>
</dbReference>
<evidence type="ECO:0000256" key="5">
    <source>
        <dbReference type="RuleBase" id="RU004398"/>
    </source>
</evidence>
<evidence type="ECO:0000256" key="4">
    <source>
        <dbReference type="ARBA" id="ARBA00023242"/>
    </source>
</evidence>
<dbReference type="PANTHER" id="PTHR15840:SF10">
    <property type="entry name" value="EKC_KEOPS COMPLEX SUBUNIT TPRKB"/>
    <property type="match status" value="1"/>
</dbReference>
<accession>A0A154P7Z2</accession>
<dbReference type="Proteomes" id="UP000076502">
    <property type="component" value="Unassembled WGS sequence"/>
</dbReference>
<dbReference type="AlphaFoldDB" id="A0A154P7Z2"/>
<name>A0A154P7Z2_DUFNO</name>
<dbReference type="SUPFAM" id="SSF143870">
    <property type="entry name" value="PF0523-like"/>
    <property type="match status" value="1"/>
</dbReference>
<protein>
    <submittedName>
        <fullName evidence="6">TP53RK-binding protein</fullName>
    </submittedName>
</protein>
<dbReference type="NCBIfam" id="NF011465">
    <property type="entry name" value="PRK14886.1-1"/>
    <property type="match status" value="1"/>
</dbReference>
<comment type="subcellular location">
    <subcellularLocation>
        <location evidence="1">Nucleus</location>
    </subcellularLocation>
</comment>
<proteinExistence type="inferred from homology"/>
<sequence length="180" mass="20217">MDAYTVPLDAATEMFCTLYLFTNVQNPEEVRAKVINGELCCSAIKAALIVDPFQVLVAANKAVVNEKMCQLTTKSVYTELLFNLSISKNISRSLAEFGINDHDKNILIAQIHKMDDEKSLSKALTDIVKGEQTQLSRLYEFSDVDLIKKTYKIDKDELILSSLTDSIVSRISCKEFILLK</sequence>
<dbReference type="OrthoDB" id="329139at2759"/>
<dbReference type="InterPro" id="IPR013926">
    <property type="entry name" value="CGI121/TPRKB"/>
</dbReference>
<evidence type="ECO:0000313" key="7">
    <source>
        <dbReference type="Proteomes" id="UP000076502"/>
    </source>
</evidence>
<keyword evidence="4 5" id="KW-0539">Nucleus</keyword>
<organism evidence="6 7">
    <name type="scientific">Dufourea novaeangliae</name>
    <name type="common">Sweat bee</name>
    <dbReference type="NCBI Taxonomy" id="178035"/>
    <lineage>
        <taxon>Eukaryota</taxon>
        <taxon>Metazoa</taxon>
        <taxon>Ecdysozoa</taxon>
        <taxon>Arthropoda</taxon>
        <taxon>Hexapoda</taxon>
        <taxon>Insecta</taxon>
        <taxon>Pterygota</taxon>
        <taxon>Neoptera</taxon>
        <taxon>Endopterygota</taxon>
        <taxon>Hymenoptera</taxon>
        <taxon>Apocrita</taxon>
        <taxon>Aculeata</taxon>
        <taxon>Apoidea</taxon>
        <taxon>Anthophila</taxon>
        <taxon>Halictidae</taxon>
        <taxon>Rophitinae</taxon>
        <taxon>Dufourea</taxon>
    </lineage>
</organism>
<dbReference type="EMBL" id="KQ434823">
    <property type="protein sequence ID" value="KZC07240.1"/>
    <property type="molecule type" value="Genomic_DNA"/>
</dbReference>
<dbReference type="OMA" id="IVCRMST"/>
<keyword evidence="7" id="KW-1185">Reference proteome</keyword>
<evidence type="ECO:0000256" key="1">
    <source>
        <dbReference type="ARBA" id="ARBA00004123"/>
    </source>
</evidence>
<evidence type="ECO:0000256" key="2">
    <source>
        <dbReference type="ARBA" id="ARBA00005546"/>
    </source>
</evidence>
<dbReference type="STRING" id="178035.A0A154P7Z2"/>
<gene>
    <name evidence="6" type="ORF">WN55_07651</name>
</gene>